<dbReference type="InterPro" id="IPR039353">
    <property type="entry name" value="TF_Adf1"/>
</dbReference>
<dbReference type="PANTHER" id="PTHR12243">
    <property type="entry name" value="MADF DOMAIN TRANSCRIPTION FACTOR"/>
    <property type="match status" value="1"/>
</dbReference>
<feature type="region of interest" description="Disordered" evidence="2">
    <location>
        <begin position="265"/>
        <end position="286"/>
    </location>
</feature>
<accession>A0A1E1WE31</accession>
<dbReference type="Pfam" id="PF10545">
    <property type="entry name" value="MADF_DNA_bdg"/>
    <property type="match status" value="1"/>
</dbReference>
<dbReference type="EMBL" id="GDQN01005810">
    <property type="protein sequence ID" value="JAT85244.1"/>
    <property type="molecule type" value="Transcribed_RNA"/>
</dbReference>
<reference evidence="5" key="1">
    <citation type="submission" date="2015-09" db="EMBL/GenBank/DDBJ databases">
        <title>De novo assembly of Pectinophora gossypiella (Pink Bollworm) gut transcriptome.</title>
        <authorList>
            <person name="Tassone E.E."/>
        </authorList>
    </citation>
    <scope>NUCLEOTIDE SEQUENCE</scope>
</reference>
<organism evidence="5">
    <name type="scientific">Pectinophora gossypiella</name>
    <name type="common">Cotton pink bollworm</name>
    <name type="synonym">Depressaria gossypiella</name>
    <dbReference type="NCBI Taxonomy" id="13191"/>
    <lineage>
        <taxon>Eukaryota</taxon>
        <taxon>Metazoa</taxon>
        <taxon>Ecdysozoa</taxon>
        <taxon>Arthropoda</taxon>
        <taxon>Hexapoda</taxon>
        <taxon>Insecta</taxon>
        <taxon>Pterygota</taxon>
        <taxon>Neoptera</taxon>
        <taxon>Endopterygota</taxon>
        <taxon>Lepidoptera</taxon>
        <taxon>Glossata</taxon>
        <taxon>Ditrysia</taxon>
        <taxon>Gelechioidea</taxon>
        <taxon>Gelechiidae</taxon>
        <taxon>Apatetrinae</taxon>
        <taxon>Pectinophora</taxon>
    </lineage>
</organism>
<dbReference type="GO" id="GO:0006357">
    <property type="term" value="P:regulation of transcription by RNA polymerase II"/>
    <property type="evidence" value="ECO:0007669"/>
    <property type="project" value="TreeGrafter"/>
</dbReference>
<dbReference type="PROSITE" id="PS51029">
    <property type="entry name" value="MADF"/>
    <property type="match status" value="1"/>
</dbReference>
<dbReference type="PANTHER" id="PTHR12243:SF69">
    <property type="entry name" value="SI:CH73-59F11.3"/>
    <property type="match status" value="1"/>
</dbReference>
<name>A0A1E1WE31_PECGO</name>
<dbReference type="Pfam" id="PF02944">
    <property type="entry name" value="BESS"/>
    <property type="match status" value="1"/>
</dbReference>
<protein>
    <recommendedName>
        <fullName evidence="6">MADF domain-containing protein</fullName>
    </recommendedName>
</protein>
<evidence type="ECO:0000256" key="1">
    <source>
        <dbReference type="PROSITE-ProRule" id="PRU00371"/>
    </source>
</evidence>
<dbReference type="SMART" id="SM00595">
    <property type="entry name" value="MADF"/>
    <property type="match status" value="1"/>
</dbReference>
<dbReference type="PROSITE" id="PS51031">
    <property type="entry name" value="BESS"/>
    <property type="match status" value="1"/>
</dbReference>
<evidence type="ECO:0008006" key="6">
    <source>
        <dbReference type="Google" id="ProtNLM"/>
    </source>
</evidence>
<evidence type="ECO:0000259" key="3">
    <source>
        <dbReference type="PROSITE" id="PS51029"/>
    </source>
</evidence>
<gene>
    <name evidence="5" type="ORF">g.18910</name>
</gene>
<dbReference type="GO" id="GO:0005634">
    <property type="term" value="C:nucleus"/>
    <property type="evidence" value="ECO:0007669"/>
    <property type="project" value="UniProtKB-SubCell"/>
</dbReference>
<dbReference type="InterPro" id="IPR004210">
    <property type="entry name" value="BESS_motif"/>
</dbReference>
<evidence type="ECO:0000259" key="4">
    <source>
        <dbReference type="PROSITE" id="PS51031"/>
    </source>
</evidence>
<keyword evidence="1" id="KW-0539">Nucleus</keyword>
<evidence type="ECO:0000256" key="2">
    <source>
        <dbReference type="SAM" id="MobiDB-lite"/>
    </source>
</evidence>
<evidence type="ECO:0000313" key="5">
    <source>
        <dbReference type="EMBL" id="JAT85244.1"/>
    </source>
</evidence>
<comment type="subcellular location">
    <subcellularLocation>
        <location evidence="1">Nucleus</location>
    </subcellularLocation>
</comment>
<feature type="domain" description="BESS" evidence="4">
    <location>
        <begin position="365"/>
        <end position="404"/>
    </location>
</feature>
<sequence length="406" mass="47871">MPLLPDETDIPNKILIEEVRKTPNLYDKTLPGYMKGDLKRKLWFEIAEKLFQHNWNIWSKMQRREAVLAIQKRWGNLRTCFAREVKKRMKMKGSNVIDDDKKYRYYDQMMFLCKFLAIKTIENEYDSVSQIEDNSVYEDIDNDSIQHNITCESNESDRRSSTFEGNKSDQCNTFEINVSDSQESDKEDWQEEYVEQYLEDSGDTAEHRDDSDNDTVYEISEVPTSILQNEEVYAVVNTDLGDPLDVILRKNKTNPKMVVHLNDAKRRKEEHADDVNRRKVEHVDDASRRKVEHADYAKRRKVEYVDDTKRIMVAHADDAKRRKVEHIDDAKRRKVEHADDAKKRKVEQVDEAFRRKVEVDDASSINQDTNFALSLVPMLKGLPLNKKIRAQIEILKVFQRITENDM</sequence>
<dbReference type="AlphaFoldDB" id="A0A1E1WE31"/>
<dbReference type="OrthoDB" id="8118596at2759"/>
<proteinExistence type="predicted"/>
<feature type="domain" description="MADF" evidence="3">
    <location>
        <begin position="14"/>
        <end position="117"/>
    </location>
</feature>
<dbReference type="GO" id="GO:0003677">
    <property type="term" value="F:DNA binding"/>
    <property type="evidence" value="ECO:0007669"/>
    <property type="project" value="InterPro"/>
</dbReference>
<dbReference type="InterPro" id="IPR006578">
    <property type="entry name" value="MADF-dom"/>
</dbReference>
<dbReference type="GO" id="GO:0005667">
    <property type="term" value="C:transcription regulator complex"/>
    <property type="evidence" value="ECO:0007669"/>
    <property type="project" value="TreeGrafter"/>
</dbReference>